<dbReference type="RefSeq" id="WP_149092304.1">
    <property type="nucleotide sequence ID" value="NZ_VKKY01000003.1"/>
</dbReference>
<organism evidence="1 2">
    <name type="scientific">Rufibacter hautae</name>
    <dbReference type="NCBI Taxonomy" id="2595005"/>
    <lineage>
        <taxon>Bacteria</taxon>
        <taxon>Pseudomonadati</taxon>
        <taxon>Bacteroidota</taxon>
        <taxon>Cytophagia</taxon>
        <taxon>Cytophagales</taxon>
        <taxon>Hymenobacteraceae</taxon>
        <taxon>Rufibacter</taxon>
    </lineage>
</organism>
<sequence length="178" mass="21384">MVSIEMKTKMKVSFDNIIDFVVPLEQFPLNWRFTDENFDKLPDLHLEQLKPLNKNASEFIWDFIHQNKLHEDAPFKKGFFWNVDRVKVAEGNQKEIRKWLYERGLPFGKEVFLSWQPTEAMIVPWKLLVKYFDSFYYPISDDLTVIDVSLEWAMLFYHENEIYFGTNRDFRPSSILDG</sequence>
<name>A0A5B6TBM7_9BACT</name>
<dbReference type="Proteomes" id="UP000324133">
    <property type="component" value="Unassembled WGS sequence"/>
</dbReference>
<dbReference type="OrthoDB" id="840133at2"/>
<keyword evidence="2" id="KW-1185">Reference proteome</keyword>
<evidence type="ECO:0000313" key="1">
    <source>
        <dbReference type="EMBL" id="KAA3436361.1"/>
    </source>
</evidence>
<dbReference type="EMBL" id="VKKY01000003">
    <property type="protein sequence ID" value="KAA3436361.1"/>
    <property type="molecule type" value="Genomic_DNA"/>
</dbReference>
<comment type="caution">
    <text evidence="1">The sequence shown here is derived from an EMBL/GenBank/DDBJ whole genome shotgun (WGS) entry which is preliminary data.</text>
</comment>
<protein>
    <submittedName>
        <fullName evidence="1">Uncharacterized protein</fullName>
    </submittedName>
</protein>
<gene>
    <name evidence="1" type="ORF">FOA19_18365</name>
</gene>
<accession>A0A5B6TBM7</accession>
<reference evidence="1 2" key="1">
    <citation type="submission" date="2019-07" db="EMBL/GenBank/DDBJ databases">
        <title>Rufibacter sp. nov., isolated from lake sediment.</title>
        <authorList>
            <person name="Qu J.-H."/>
        </authorList>
    </citation>
    <scope>NUCLEOTIDE SEQUENCE [LARGE SCALE GENOMIC DNA]</scope>
    <source>
        <strain evidence="1 2">NBS58-1</strain>
    </source>
</reference>
<dbReference type="AlphaFoldDB" id="A0A5B6TBM7"/>
<evidence type="ECO:0000313" key="2">
    <source>
        <dbReference type="Proteomes" id="UP000324133"/>
    </source>
</evidence>
<proteinExistence type="predicted"/>